<gene>
    <name evidence="2" type="ORF">JKP88DRAFT_226309</name>
</gene>
<protein>
    <submittedName>
        <fullName evidence="2">Uncharacterized protein</fullName>
    </submittedName>
</protein>
<reference evidence="2" key="1">
    <citation type="submission" date="2021-02" db="EMBL/GenBank/DDBJ databases">
        <title>First Annotated Genome of the Yellow-green Alga Tribonema minus.</title>
        <authorList>
            <person name="Mahan K.M."/>
        </authorList>
    </citation>
    <scope>NUCLEOTIDE SEQUENCE</scope>
    <source>
        <strain evidence="2">UTEX B ZZ1240</strain>
    </source>
</reference>
<proteinExistence type="predicted"/>
<keyword evidence="3" id="KW-1185">Reference proteome</keyword>
<dbReference type="PANTHER" id="PTHR37475">
    <property type="entry name" value="ZYGOTE-SPECIFIC CLASS V COPY B GENE PROTEIN"/>
    <property type="match status" value="1"/>
</dbReference>
<evidence type="ECO:0000313" key="3">
    <source>
        <dbReference type="Proteomes" id="UP000664859"/>
    </source>
</evidence>
<dbReference type="EMBL" id="JAFCMP010000523">
    <property type="protein sequence ID" value="KAG5177616.1"/>
    <property type="molecule type" value="Genomic_DNA"/>
</dbReference>
<dbReference type="AlphaFoldDB" id="A0A835YLC6"/>
<dbReference type="PANTHER" id="PTHR37475:SF1">
    <property type="entry name" value="ZYGOTE-SPECIFIC PROTEIN"/>
    <property type="match status" value="1"/>
</dbReference>
<evidence type="ECO:0000313" key="2">
    <source>
        <dbReference type="EMBL" id="KAG5177616.1"/>
    </source>
</evidence>
<feature type="signal peptide" evidence="1">
    <location>
        <begin position="1"/>
        <end position="22"/>
    </location>
</feature>
<keyword evidence="1" id="KW-0732">Signal</keyword>
<name>A0A835YLC6_9STRA</name>
<accession>A0A835YLC6</accession>
<evidence type="ECO:0000256" key="1">
    <source>
        <dbReference type="SAM" id="SignalP"/>
    </source>
</evidence>
<organism evidence="2 3">
    <name type="scientific">Tribonema minus</name>
    <dbReference type="NCBI Taxonomy" id="303371"/>
    <lineage>
        <taxon>Eukaryota</taxon>
        <taxon>Sar</taxon>
        <taxon>Stramenopiles</taxon>
        <taxon>Ochrophyta</taxon>
        <taxon>PX clade</taxon>
        <taxon>Xanthophyceae</taxon>
        <taxon>Tribonematales</taxon>
        <taxon>Tribonemataceae</taxon>
        <taxon>Tribonema</taxon>
    </lineage>
</organism>
<comment type="caution">
    <text evidence="2">The sequence shown here is derived from an EMBL/GenBank/DDBJ whole genome shotgun (WGS) entry which is preliminary data.</text>
</comment>
<dbReference type="OrthoDB" id="10063670at2759"/>
<sequence>MRQAVAALLGMCLALQGHTASAGPAAYAICQTGCNAGVVACYTAAGATFGTMTAGAGTPLVIIGCNTALGTCMAACVAAGLSPTL</sequence>
<dbReference type="Proteomes" id="UP000664859">
    <property type="component" value="Unassembled WGS sequence"/>
</dbReference>
<feature type="chain" id="PRO_5032407400" evidence="1">
    <location>
        <begin position="23"/>
        <end position="85"/>
    </location>
</feature>